<dbReference type="PANTHER" id="PTHR11188">
    <property type="entry name" value="ARRESTIN DOMAIN CONTAINING PROTEIN"/>
    <property type="match status" value="1"/>
</dbReference>
<evidence type="ECO:0000256" key="2">
    <source>
        <dbReference type="ARBA" id="ARBA00040066"/>
    </source>
</evidence>
<comment type="caution">
    <text evidence="5">The sequence shown here is derived from an EMBL/GenBank/DDBJ whole genome shotgun (WGS) entry which is preliminary data.</text>
</comment>
<dbReference type="GO" id="GO:0030674">
    <property type="term" value="F:protein-macromolecule adaptor activity"/>
    <property type="evidence" value="ECO:0007669"/>
    <property type="project" value="TreeGrafter"/>
</dbReference>
<comment type="similarity">
    <text evidence="1">Belongs to the arrestin family. PalF/RIM8 subfamily.</text>
</comment>
<dbReference type="Pfam" id="PF00339">
    <property type="entry name" value="Arrestin_N"/>
    <property type="match status" value="1"/>
</dbReference>
<dbReference type="InterPro" id="IPR014756">
    <property type="entry name" value="Ig_E-set"/>
</dbReference>
<gene>
    <name evidence="5" type="ORF">ZYGR_0AD00610</name>
</gene>
<dbReference type="Gene3D" id="2.60.40.640">
    <property type="match status" value="2"/>
</dbReference>
<feature type="domain" description="Arrestin C-terminal-like" evidence="4">
    <location>
        <begin position="244"/>
        <end position="383"/>
    </location>
</feature>
<evidence type="ECO:0000313" key="5">
    <source>
        <dbReference type="EMBL" id="GAV50878.1"/>
    </source>
</evidence>
<proteinExistence type="inferred from homology"/>
<dbReference type="GO" id="GO:0005829">
    <property type="term" value="C:cytosol"/>
    <property type="evidence" value="ECO:0007669"/>
    <property type="project" value="TreeGrafter"/>
</dbReference>
<dbReference type="InterPro" id="IPR011022">
    <property type="entry name" value="Arrestin_C-like"/>
</dbReference>
<dbReference type="Proteomes" id="UP000187013">
    <property type="component" value="Unassembled WGS sequence"/>
</dbReference>
<sequence length="549" mass="61142">MSFLGLFKKDVHHSSSYGKKSSHIVPGGILQKNLVREFYIRLDDPHRIWKPDEYISGETVLNIKKDVTNVAVRLKLVSQVKVKSSVGGTTLRTKVTDKLLEKTTFLYGNESDCQLGAQKDATNGLTQGEHIFPFKLKIPNGKKVFSSIKFERGSITYYLQCSLEAMGRGQVERPVSRCMHPFLVMVPLDVSNLPEPKTKTVVLQSTSPVRPSNNIGFDNGSSNTKNTGNSNTSNNTNNSASSVSDKTVRISVDLSKAGYCIGEVIPVRVSLQHYKNFCHPAGLIVTLARICRVGSGGKDEPMETFRKDICQTIRPIYVDPETHACSVTAYLKVPVDTFSTFTSLQKFFTFQYYVEVMINLSQKNIILTESNRVVAGLHDGVKPGSSESLSGLEESLVGGMPRRLMSMVSKSGSLNEENFDESNIIYKDMVNVERLKRMNNVTGMSIETVIGMTRSEQSSPVLAEQSLQPVQIQPVQQPLPIAQSDLSPPFSDSQFLYSKPLIDEWLAPLDAYPPVPEYTPNNDIKIIEDKRELEQEKLKQLESDPPDIY</sequence>
<feature type="compositionally biased region" description="Polar residues" evidence="3">
    <location>
        <begin position="202"/>
        <end position="216"/>
    </location>
</feature>
<dbReference type="GO" id="GO:0005886">
    <property type="term" value="C:plasma membrane"/>
    <property type="evidence" value="ECO:0007669"/>
    <property type="project" value="TreeGrafter"/>
</dbReference>
<dbReference type="GO" id="GO:0070086">
    <property type="term" value="P:ubiquitin-dependent endocytosis"/>
    <property type="evidence" value="ECO:0007669"/>
    <property type="project" value="TreeGrafter"/>
</dbReference>
<evidence type="ECO:0000259" key="4">
    <source>
        <dbReference type="SMART" id="SM01017"/>
    </source>
</evidence>
<dbReference type="Pfam" id="PF02752">
    <property type="entry name" value="Arrestin_C"/>
    <property type="match status" value="1"/>
</dbReference>
<dbReference type="InterPro" id="IPR014752">
    <property type="entry name" value="Arrestin-like_C"/>
</dbReference>
<dbReference type="InterPro" id="IPR050357">
    <property type="entry name" value="Arrestin_domain-protein"/>
</dbReference>
<dbReference type="InterPro" id="IPR011021">
    <property type="entry name" value="Arrestin-like_N"/>
</dbReference>
<feature type="region of interest" description="Disordered" evidence="3">
    <location>
        <begin position="202"/>
        <end position="242"/>
    </location>
</feature>
<protein>
    <recommendedName>
        <fullName evidence="2">pH-response regulator protein palF/RIM8</fullName>
    </recommendedName>
</protein>
<accession>A0A1Q3A5E1</accession>
<dbReference type="OrthoDB" id="7785529at2759"/>
<dbReference type="PANTHER" id="PTHR11188:SF161">
    <property type="entry name" value="PH-RESPONSE REGULATOR PROTEIN PALF_RIM8"/>
    <property type="match status" value="1"/>
</dbReference>
<dbReference type="EMBL" id="BDGX01000030">
    <property type="protein sequence ID" value="GAV50878.1"/>
    <property type="molecule type" value="Genomic_DNA"/>
</dbReference>
<evidence type="ECO:0000256" key="3">
    <source>
        <dbReference type="SAM" id="MobiDB-lite"/>
    </source>
</evidence>
<dbReference type="AlphaFoldDB" id="A0A1Q3A5E1"/>
<dbReference type="SUPFAM" id="SSF81296">
    <property type="entry name" value="E set domains"/>
    <property type="match status" value="1"/>
</dbReference>
<organism evidence="5 6">
    <name type="scientific">Zygosaccharomyces rouxii</name>
    <dbReference type="NCBI Taxonomy" id="4956"/>
    <lineage>
        <taxon>Eukaryota</taxon>
        <taxon>Fungi</taxon>
        <taxon>Dikarya</taxon>
        <taxon>Ascomycota</taxon>
        <taxon>Saccharomycotina</taxon>
        <taxon>Saccharomycetes</taxon>
        <taxon>Saccharomycetales</taxon>
        <taxon>Saccharomycetaceae</taxon>
        <taxon>Zygosaccharomyces</taxon>
    </lineage>
</organism>
<dbReference type="SMART" id="SM01017">
    <property type="entry name" value="Arrestin_C"/>
    <property type="match status" value="1"/>
</dbReference>
<evidence type="ECO:0000256" key="1">
    <source>
        <dbReference type="ARBA" id="ARBA00037950"/>
    </source>
</evidence>
<dbReference type="GO" id="GO:0031625">
    <property type="term" value="F:ubiquitin protein ligase binding"/>
    <property type="evidence" value="ECO:0007669"/>
    <property type="project" value="TreeGrafter"/>
</dbReference>
<name>A0A1Q3A5E1_ZYGRO</name>
<dbReference type="eggNOG" id="ENOG502QTQN">
    <property type="taxonomic scope" value="Eukaryota"/>
</dbReference>
<evidence type="ECO:0000313" key="6">
    <source>
        <dbReference type="Proteomes" id="UP000187013"/>
    </source>
</evidence>
<feature type="compositionally biased region" description="Low complexity" evidence="3">
    <location>
        <begin position="219"/>
        <end position="242"/>
    </location>
</feature>
<reference evidence="5 6" key="1">
    <citation type="submission" date="2016-08" db="EMBL/GenBank/DDBJ databases">
        <title>Draft genome sequence of allopolyploid Zygosaccharomyces rouxii.</title>
        <authorList>
            <person name="Watanabe J."/>
            <person name="Uehara K."/>
            <person name="Mogi Y."/>
            <person name="Tsukioka Y."/>
        </authorList>
    </citation>
    <scope>NUCLEOTIDE SEQUENCE [LARGE SCALE GENOMIC DNA]</scope>
    <source>
        <strain evidence="5 6">NBRC 110957</strain>
    </source>
</reference>